<sequence>MRQLIKNVYILTMDQDVTVYPTGYLIIEKDRIAEIGQMSELVYQAEAFEEVTDGEGGLLIPGLINTHTHLGMIPFRSLGDDVPDRLRRFLFPLEKFMTQELAVASGKYAMAEMQLAGVTTFFDMYYFADDLAAAAVTMKSRGIIAETVIDFPTCDSQTAHGGIDYSQNYLPKWLNHELVTPGIAPHAPNTNSEEALIAASQLARQYNVPLMIHLAEMDYEISYFAEKYDLTPVAYLEKIGFLGEHVVAAHCIFISEADIQILKRTGTKVAHCLGANTKSAKGVAPLKALLAAGVPVGLGTDGPSSGNTLDLFCQMKLVGNMHKTVLKNRSAFPAVEILQLATNGGAEVLGMKEQIGSIEVGKKADLVLIETQSVNMFPLHDPYSVVVYSANSSNVETVWINGAVVVKHKELVGHKLKGLQQNLATEMTEFNQEVAKIMTPD</sequence>
<dbReference type="PANTHER" id="PTHR43794:SF11">
    <property type="entry name" value="AMIDOHYDROLASE-RELATED DOMAIN-CONTAINING PROTEIN"/>
    <property type="match status" value="1"/>
</dbReference>
<evidence type="ECO:0000313" key="4">
    <source>
        <dbReference type="Proteomes" id="UP000287239"/>
    </source>
</evidence>
<evidence type="ECO:0000256" key="1">
    <source>
        <dbReference type="ARBA" id="ARBA00022801"/>
    </source>
</evidence>
<keyword evidence="4" id="KW-1185">Reference proteome</keyword>
<gene>
    <name evidence="3" type="ORF">CBF35_03605</name>
</gene>
<dbReference type="GeneID" id="98567443"/>
<dbReference type="InterPro" id="IPR006680">
    <property type="entry name" value="Amidohydro-rel"/>
</dbReference>
<dbReference type="SUPFAM" id="SSF51338">
    <property type="entry name" value="Composite domain of metallo-dependent hydrolases"/>
    <property type="match status" value="1"/>
</dbReference>
<dbReference type="AlphaFoldDB" id="A0A429ZTG3"/>
<dbReference type="InterPro" id="IPR050287">
    <property type="entry name" value="MTA/SAH_deaminase"/>
</dbReference>
<dbReference type="Pfam" id="PF01979">
    <property type="entry name" value="Amidohydro_1"/>
    <property type="match status" value="1"/>
</dbReference>
<dbReference type="InterPro" id="IPR032466">
    <property type="entry name" value="Metal_Hydrolase"/>
</dbReference>
<dbReference type="OrthoDB" id="9797498at2"/>
<keyword evidence="1 3" id="KW-0378">Hydrolase</keyword>
<reference evidence="3 4" key="1">
    <citation type="submission" date="2017-05" db="EMBL/GenBank/DDBJ databases">
        <title>Vagococcus spp. assemblies.</title>
        <authorList>
            <person name="Gulvik C.A."/>
        </authorList>
    </citation>
    <scope>NUCLEOTIDE SEQUENCE [LARGE SCALE GENOMIC DNA]</scope>
    <source>
        <strain evidence="3 4">NCFB 2777</strain>
    </source>
</reference>
<dbReference type="PANTHER" id="PTHR43794">
    <property type="entry name" value="AMINOHYDROLASE SSNA-RELATED"/>
    <property type="match status" value="1"/>
</dbReference>
<dbReference type="Proteomes" id="UP000287239">
    <property type="component" value="Unassembled WGS sequence"/>
</dbReference>
<dbReference type="InterPro" id="IPR011059">
    <property type="entry name" value="Metal-dep_hydrolase_composite"/>
</dbReference>
<dbReference type="RefSeq" id="WP_126778623.1">
    <property type="nucleotide sequence ID" value="NZ_NGJU01000004.1"/>
</dbReference>
<feature type="domain" description="Amidohydrolase-related" evidence="2">
    <location>
        <begin position="59"/>
        <end position="405"/>
    </location>
</feature>
<dbReference type="EMBL" id="NGJU01000004">
    <property type="protein sequence ID" value="RST97023.1"/>
    <property type="molecule type" value="Genomic_DNA"/>
</dbReference>
<dbReference type="CDD" id="cd01298">
    <property type="entry name" value="ATZ_TRZ_like"/>
    <property type="match status" value="1"/>
</dbReference>
<dbReference type="Gene3D" id="3.20.20.140">
    <property type="entry name" value="Metal-dependent hydrolases"/>
    <property type="match status" value="1"/>
</dbReference>
<name>A0A429ZTG3_9ENTE</name>
<dbReference type="Gene3D" id="2.30.40.10">
    <property type="entry name" value="Urease, subunit C, domain 1"/>
    <property type="match status" value="1"/>
</dbReference>
<evidence type="ECO:0000313" key="3">
    <source>
        <dbReference type="EMBL" id="RST97023.1"/>
    </source>
</evidence>
<evidence type="ECO:0000259" key="2">
    <source>
        <dbReference type="Pfam" id="PF01979"/>
    </source>
</evidence>
<comment type="caution">
    <text evidence="3">The sequence shown here is derived from an EMBL/GenBank/DDBJ whole genome shotgun (WGS) entry which is preliminary data.</text>
</comment>
<accession>A0A429ZTG3</accession>
<dbReference type="GO" id="GO:0016810">
    <property type="term" value="F:hydrolase activity, acting on carbon-nitrogen (but not peptide) bonds"/>
    <property type="evidence" value="ECO:0007669"/>
    <property type="project" value="InterPro"/>
</dbReference>
<organism evidence="3 4">
    <name type="scientific">Vagococcus salmoninarum</name>
    <dbReference type="NCBI Taxonomy" id="2739"/>
    <lineage>
        <taxon>Bacteria</taxon>
        <taxon>Bacillati</taxon>
        <taxon>Bacillota</taxon>
        <taxon>Bacilli</taxon>
        <taxon>Lactobacillales</taxon>
        <taxon>Enterococcaceae</taxon>
        <taxon>Vagococcus</taxon>
    </lineage>
</organism>
<dbReference type="SUPFAM" id="SSF51556">
    <property type="entry name" value="Metallo-dependent hydrolases"/>
    <property type="match status" value="1"/>
</dbReference>
<proteinExistence type="predicted"/>
<protein>
    <submittedName>
        <fullName evidence="3">Amidohydrolase</fullName>
    </submittedName>
</protein>